<evidence type="ECO:0000313" key="2">
    <source>
        <dbReference type="EMBL" id="MBB3675275.1"/>
    </source>
</evidence>
<feature type="domain" description="DinB-like" evidence="1">
    <location>
        <begin position="92"/>
        <end position="236"/>
    </location>
</feature>
<dbReference type="EMBL" id="JACIBU010000001">
    <property type="protein sequence ID" value="MBB3675275.1"/>
    <property type="molecule type" value="Genomic_DNA"/>
</dbReference>
<dbReference type="Pfam" id="PF12867">
    <property type="entry name" value="DinB_2"/>
    <property type="match status" value="1"/>
</dbReference>
<reference evidence="2 3" key="1">
    <citation type="submission" date="2020-08" db="EMBL/GenBank/DDBJ databases">
        <title>Sequencing the genomes of 1000 actinobacteria strains.</title>
        <authorList>
            <person name="Klenk H.-P."/>
        </authorList>
    </citation>
    <scope>NUCLEOTIDE SEQUENCE [LARGE SCALE GENOMIC DNA]</scope>
    <source>
        <strain evidence="2 3">DSM 16678</strain>
    </source>
</reference>
<protein>
    <recommendedName>
        <fullName evidence="1">DinB-like domain-containing protein</fullName>
    </recommendedName>
</protein>
<dbReference type="Pfam" id="PF00805">
    <property type="entry name" value="Pentapeptide"/>
    <property type="match status" value="1"/>
</dbReference>
<dbReference type="SUPFAM" id="SSF141571">
    <property type="entry name" value="Pentapeptide repeat-like"/>
    <property type="match status" value="1"/>
</dbReference>
<proteinExistence type="predicted"/>
<evidence type="ECO:0000313" key="3">
    <source>
        <dbReference type="Proteomes" id="UP000580718"/>
    </source>
</evidence>
<comment type="caution">
    <text evidence="2">The sequence shown here is derived from an EMBL/GenBank/DDBJ whole genome shotgun (WGS) entry which is preliminary data.</text>
</comment>
<dbReference type="SUPFAM" id="SSF109854">
    <property type="entry name" value="DinB/YfiT-like putative metalloenzymes"/>
    <property type="match status" value="1"/>
</dbReference>
<dbReference type="Proteomes" id="UP000580718">
    <property type="component" value="Unassembled WGS sequence"/>
</dbReference>
<dbReference type="Gene3D" id="2.160.20.80">
    <property type="entry name" value="E3 ubiquitin-protein ligase SopA"/>
    <property type="match status" value="1"/>
</dbReference>
<dbReference type="InterPro" id="IPR034660">
    <property type="entry name" value="DinB/YfiT-like"/>
</dbReference>
<dbReference type="Gene3D" id="1.20.120.450">
    <property type="entry name" value="dinb family like domain"/>
    <property type="match status" value="1"/>
</dbReference>
<gene>
    <name evidence="2" type="ORF">FHX36_001010</name>
</gene>
<dbReference type="InterPro" id="IPR024775">
    <property type="entry name" value="DinB-like"/>
</dbReference>
<sequence length="249" mass="27565">MAEFADADLRGSRFSRVDLSGSRFAEVVLTGAVLRGVELVDVEIDGYLQHLVVNGVDVVPLVEAELDRRDPDRALLRPTDPAGFRAAWDVVERRWAATVERARRLDPAQLHESVDGEWSFVETLRHLVYATDAWVRRAVQGDPAPWHPWGLPADGLPGDPGASRDPAVRPSLDEVLAVRRERMAGVRALVDGLTAESLAADTEPVAASGGWPPPVSHRVADCLRVVLDEEWEHRRFAERDLTVLESRPQ</sequence>
<accession>A0A839XXF2</accession>
<evidence type="ECO:0000259" key="1">
    <source>
        <dbReference type="Pfam" id="PF12867"/>
    </source>
</evidence>
<organism evidence="2 3">
    <name type="scientific">Modestobacter versicolor</name>
    <dbReference type="NCBI Taxonomy" id="429133"/>
    <lineage>
        <taxon>Bacteria</taxon>
        <taxon>Bacillati</taxon>
        <taxon>Actinomycetota</taxon>
        <taxon>Actinomycetes</taxon>
        <taxon>Geodermatophilales</taxon>
        <taxon>Geodermatophilaceae</taxon>
        <taxon>Modestobacter</taxon>
    </lineage>
</organism>
<dbReference type="AlphaFoldDB" id="A0A839XXF2"/>
<dbReference type="RefSeq" id="WP_183513547.1">
    <property type="nucleotide sequence ID" value="NZ_JACIBU010000001.1"/>
</dbReference>
<name>A0A839XXF2_9ACTN</name>
<dbReference type="InterPro" id="IPR001646">
    <property type="entry name" value="5peptide_repeat"/>
</dbReference>